<reference evidence="2" key="1">
    <citation type="journal article" date="2019" name="Int. J. Syst. Evol. Microbiol.">
        <title>The Global Catalogue of Microorganisms (GCM) 10K type strain sequencing project: providing services to taxonomists for standard genome sequencing and annotation.</title>
        <authorList>
            <consortium name="The Broad Institute Genomics Platform"/>
            <consortium name="The Broad Institute Genome Sequencing Center for Infectious Disease"/>
            <person name="Wu L."/>
            <person name="Ma J."/>
        </authorList>
    </citation>
    <scope>NUCLEOTIDE SEQUENCE [LARGE SCALE GENOMIC DNA]</scope>
    <source>
        <strain evidence="2">CGMCC 4.7455</strain>
    </source>
</reference>
<evidence type="ECO:0000313" key="1">
    <source>
        <dbReference type="EMBL" id="MFD1830638.1"/>
    </source>
</evidence>
<sequence>MPPTTDAAIDAAVVQPAVGRALAIGPGLPRYEELNDLVAELRGHLQVLLSVIRAGRQARAATARGELERGPALLPCDSIFAAVRMPGDVVRAAAGTSRTGEVDAFLREALDGPVFVDCYSQLHYALVPTSVAWGWAGRALPGVTCLGRDHYPGVPAVHRTEPRGRSWWCVPMDTPGKLCDPASVRELVSFGPDRQGGTEQGA</sequence>
<protein>
    <submittedName>
        <fullName evidence="1">Uncharacterized protein</fullName>
    </submittedName>
</protein>
<keyword evidence="2" id="KW-1185">Reference proteome</keyword>
<proteinExistence type="predicted"/>
<evidence type="ECO:0000313" key="2">
    <source>
        <dbReference type="Proteomes" id="UP001597365"/>
    </source>
</evidence>
<organism evidence="1 2">
    <name type="scientific">Streptomyces desertarenae</name>
    <dbReference type="NCBI Taxonomy" id="2666184"/>
    <lineage>
        <taxon>Bacteria</taxon>
        <taxon>Bacillati</taxon>
        <taxon>Actinomycetota</taxon>
        <taxon>Actinomycetes</taxon>
        <taxon>Kitasatosporales</taxon>
        <taxon>Streptomycetaceae</taxon>
        <taxon>Streptomyces</taxon>
    </lineage>
</organism>
<dbReference type="EMBL" id="JBHUFU010000007">
    <property type="protein sequence ID" value="MFD1830638.1"/>
    <property type="molecule type" value="Genomic_DNA"/>
</dbReference>
<dbReference type="Proteomes" id="UP001597365">
    <property type="component" value="Unassembled WGS sequence"/>
</dbReference>
<gene>
    <name evidence="1" type="ORF">ACFSJS_13280</name>
</gene>
<accession>A0ABW4PIQ2</accession>
<dbReference type="RefSeq" id="WP_380899772.1">
    <property type="nucleotide sequence ID" value="NZ_JBHUFU010000007.1"/>
</dbReference>
<comment type="caution">
    <text evidence="1">The sequence shown here is derived from an EMBL/GenBank/DDBJ whole genome shotgun (WGS) entry which is preliminary data.</text>
</comment>
<name>A0ABW4PIQ2_9ACTN</name>